<dbReference type="InterPro" id="IPR007470">
    <property type="entry name" value="HemX"/>
</dbReference>
<dbReference type="PANTHER" id="PTHR38043">
    <property type="entry name" value="PROTEIN HEMX"/>
    <property type="match status" value="1"/>
</dbReference>
<keyword evidence="3" id="KW-0812">Transmembrane</keyword>
<feature type="transmembrane region" description="Helical" evidence="3">
    <location>
        <begin position="36"/>
        <end position="59"/>
    </location>
</feature>
<evidence type="ECO:0000256" key="2">
    <source>
        <dbReference type="SAM" id="MobiDB-lite"/>
    </source>
</evidence>
<evidence type="ECO:0000313" key="5">
    <source>
        <dbReference type="Proteomes" id="UP001239782"/>
    </source>
</evidence>
<evidence type="ECO:0000256" key="3">
    <source>
        <dbReference type="SAM" id="Phobius"/>
    </source>
</evidence>
<keyword evidence="5" id="KW-1185">Reference proteome</keyword>
<dbReference type="Pfam" id="PF04375">
    <property type="entry name" value="HemX"/>
    <property type="match status" value="1"/>
</dbReference>
<protein>
    <submittedName>
        <fullName evidence="4">Uroporphyrinogen-III C-methyltransferase</fullName>
        <ecNumber evidence="4">2.1.1.107</ecNumber>
    </submittedName>
</protein>
<dbReference type="RefSeq" id="WP_309201285.1">
    <property type="nucleotide sequence ID" value="NZ_CP133548.1"/>
</dbReference>
<sequence>MSDTPKDQEENSIESSALNESSESTGHIEKRTNTRFSWGIGLVGLLLLLSCGLSSWVYYQYYLGQQTFTSTVSNLQGQLEQQKQNLQQREQLAQQLNKQINQLGKQLSQQESANGLLRQQIVATQDKLRLLTSQGKQEWVLEQVHYYLRLAQEKLYFEHNRDVAIALLMQAEATLKDEGDLQLTPLRQAISNDLLTLDALPSFDSSSVLIRLNSMSDAITSLTTSAPQFKNVADLPNVENKAWYDRFVATMSKITEDAIKIRTHDDKVQPMLTKEQKAILQATIQLALAQAQTAVLENNNEYYLSRLTFSESIIHQYFKIDDASQSILNQLSELKKVSFDNSIELNLTSRQLIEEIKEQRRMQWLSEQQNPKESGDSQ</sequence>
<organism evidence="4 5">
    <name type="scientific">Pleionea litopenaei</name>
    <dbReference type="NCBI Taxonomy" id="3070815"/>
    <lineage>
        <taxon>Bacteria</taxon>
        <taxon>Pseudomonadati</taxon>
        <taxon>Pseudomonadota</taxon>
        <taxon>Gammaproteobacteria</taxon>
        <taxon>Oceanospirillales</taxon>
        <taxon>Pleioneaceae</taxon>
        <taxon>Pleionea</taxon>
    </lineage>
</organism>
<evidence type="ECO:0000256" key="1">
    <source>
        <dbReference type="SAM" id="Coils"/>
    </source>
</evidence>
<dbReference type="EC" id="2.1.1.107" evidence="4"/>
<dbReference type="PANTHER" id="PTHR38043:SF1">
    <property type="entry name" value="PROTEIN HEMX"/>
    <property type="match status" value="1"/>
</dbReference>
<name>A0AA51RR45_9GAMM</name>
<reference evidence="4 5" key="1">
    <citation type="submission" date="2023-08" db="EMBL/GenBank/DDBJ databases">
        <title>Pleionea litopenaei sp. nov., isolated from stomach of juvenile Litopenaeus vannamei.</title>
        <authorList>
            <person name="Rho A.M."/>
            <person name="Hwang C.Y."/>
        </authorList>
    </citation>
    <scope>NUCLEOTIDE SEQUENCE [LARGE SCALE GENOMIC DNA]</scope>
    <source>
        <strain evidence="4 5">HL-JVS1</strain>
    </source>
</reference>
<feature type="region of interest" description="Disordered" evidence="2">
    <location>
        <begin position="1"/>
        <end position="27"/>
    </location>
</feature>
<keyword evidence="4" id="KW-0489">Methyltransferase</keyword>
<gene>
    <name evidence="4" type="ORF">Q9312_12980</name>
</gene>
<feature type="compositionally biased region" description="Polar residues" evidence="2">
    <location>
        <begin position="13"/>
        <end position="25"/>
    </location>
</feature>
<evidence type="ECO:0000313" key="4">
    <source>
        <dbReference type="EMBL" id="WMS86133.1"/>
    </source>
</evidence>
<proteinExistence type="predicted"/>
<keyword evidence="3" id="KW-0472">Membrane</keyword>
<keyword evidence="3" id="KW-1133">Transmembrane helix</keyword>
<dbReference type="EMBL" id="CP133548">
    <property type="protein sequence ID" value="WMS86133.1"/>
    <property type="molecule type" value="Genomic_DNA"/>
</dbReference>
<accession>A0AA51RR45</accession>
<dbReference type="AlphaFoldDB" id="A0AA51RR45"/>
<keyword evidence="1" id="KW-0175">Coiled coil</keyword>
<dbReference type="KEGG" id="plei:Q9312_12980"/>
<keyword evidence="4" id="KW-0808">Transferase</keyword>
<feature type="coiled-coil region" evidence="1">
    <location>
        <begin position="72"/>
        <end position="113"/>
    </location>
</feature>
<dbReference type="GO" id="GO:0032259">
    <property type="term" value="P:methylation"/>
    <property type="evidence" value="ECO:0007669"/>
    <property type="project" value="UniProtKB-KW"/>
</dbReference>
<dbReference type="Proteomes" id="UP001239782">
    <property type="component" value="Chromosome"/>
</dbReference>
<dbReference type="GO" id="GO:0004851">
    <property type="term" value="F:uroporphyrin-III C-methyltransferase activity"/>
    <property type="evidence" value="ECO:0007669"/>
    <property type="project" value="UniProtKB-EC"/>
</dbReference>